<dbReference type="PRINTS" id="PR00171">
    <property type="entry name" value="SUGRTRNSPORT"/>
</dbReference>
<dbReference type="EMBL" id="RSCD01000005">
    <property type="protein sequence ID" value="RSH92765.1"/>
    <property type="molecule type" value="Genomic_DNA"/>
</dbReference>
<proteinExistence type="inferred from homology"/>
<dbReference type="InterPro" id="IPR005829">
    <property type="entry name" value="Sugar_transporter_CS"/>
</dbReference>
<evidence type="ECO:0000256" key="4">
    <source>
        <dbReference type="ARBA" id="ARBA00022692"/>
    </source>
</evidence>
<dbReference type="STRING" id="1890683.A0A427YNV6"/>
<evidence type="ECO:0000256" key="3">
    <source>
        <dbReference type="ARBA" id="ARBA00022448"/>
    </source>
</evidence>
<evidence type="ECO:0000313" key="11">
    <source>
        <dbReference type="EMBL" id="RSH92765.1"/>
    </source>
</evidence>
<dbReference type="PROSITE" id="PS00217">
    <property type="entry name" value="SUGAR_TRANSPORT_2"/>
    <property type="match status" value="1"/>
</dbReference>
<name>A0A427YNV6_9TREE</name>
<organism evidence="11 12">
    <name type="scientific">Saitozyma podzolica</name>
    <dbReference type="NCBI Taxonomy" id="1890683"/>
    <lineage>
        <taxon>Eukaryota</taxon>
        <taxon>Fungi</taxon>
        <taxon>Dikarya</taxon>
        <taxon>Basidiomycota</taxon>
        <taxon>Agaricomycotina</taxon>
        <taxon>Tremellomycetes</taxon>
        <taxon>Tremellales</taxon>
        <taxon>Trimorphomycetaceae</taxon>
        <taxon>Saitozyma</taxon>
    </lineage>
</organism>
<feature type="transmembrane region" description="Helical" evidence="8">
    <location>
        <begin position="376"/>
        <end position="396"/>
    </location>
</feature>
<protein>
    <recommendedName>
        <fullName evidence="10">Major facilitator superfamily (MFS) profile domain-containing protein</fullName>
    </recommendedName>
</protein>
<feature type="transmembrane region" description="Helical" evidence="8">
    <location>
        <begin position="416"/>
        <end position="435"/>
    </location>
</feature>
<dbReference type="InterPro" id="IPR045263">
    <property type="entry name" value="GLUT"/>
</dbReference>
<keyword evidence="4 8" id="KW-0812">Transmembrane</keyword>
<accession>A0A427YNV6</accession>
<evidence type="ECO:0000313" key="12">
    <source>
        <dbReference type="Proteomes" id="UP000279259"/>
    </source>
</evidence>
<feature type="transmembrane region" description="Helical" evidence="8">
    <location>
        <begin position="255"/>
        <end position="276"/>
    </location>
</feature>
<dbReference type="Proteomes" id="UP000279259">
    <property type="component" value="Unassembled WGS sequence"/>
</dbReference>
<feature type="domain" description="Major facilitator superfamily (MFS) profile" evidence="10">
    <location>
        <begin position="12"/>
        <end position="439"/>
    </location>
</feature>
<comment type="subcellular location">
    <subcellularLocation>
        <location evidence="1">Membrane</location>
        <topology evidence="1">Multi-pass membrane protein</topology>
    </subcellularLocation>
</comment>
<evidence type="ECO:0000256" key="6">
    <source>
        <dbReference type="ARBA" id="ARBA00023136"/>
    </source>
</evidence>
<dbReference type="GO" id="GO:0015149">
    <property type="term" value="F:hexose transmembrane transporter activity"/>
    <property type="evidence" value="ECO:0007669"/>
    <property type="project" value="TreeGrafter"/>
</dbReference>
<feature type="transmembrane region" description="Helical" evidence="8">
    <location>
        <begin position="131"/>
        <end position="154"/>
    </location>
</feature>
<feature type="chain" id="PRO_5019357597" description="Major facilitator superfamily (MFS) profile domain-containing protein" evidence="9">
    <location>
        <begin position="21"/>
        <end position="441"/>
    </location>
</feature>
<reference evidence="11 12" key="1">
    <citation type="submission" date="2018-11" db="EMBL/GenBank/DDBJ databases">
        <title>Genome sequence of Saitozyma podzolica DSM 27192.</title>
        <authorList>
            <person name="Aliyu H."/>
            <person name="Gorte O."/>
            <person name="Ochsenreither K."/>
        </authorList>
    </citation>
    <scope>NUCLEOTIDE SEQUENCE [LARGE SCALE GENOMIC DNA]</scope>
    <source>
        <strain evidence="11 12">DSM 27192</strain>
    </source>
</reference>
<dbReference type="Pfam" id="PF00083">
    <property type="entry name" value="Sugar_tr"/>
    <property type="match status" value="1"/>
</dbReference>
<dbReference type="Gene3D" id="1.20.1250.20">
    <property type="entry name" value="MFS general substrate transporter like domains"/>
    <property type="match status" value="2"/>
</dbReference>
<feature type="transmembrane region" description="Helical" evidence="8">
    <location>
        <begin position="190"/>
        <end position="209"/>
    </location>
</feature>
<dbReference type="InterPro" id="IPR005828">
    <property type="entry name" value="MFS_sugar_transport-like"/>
</dbReference>
<evidence type="ECO:0000256" key="7">
    <source>
        <dbReference type="ARBA" id="ARBA00049119"/>
    </source>
</evidence>
<dbReference type="InterPro" id="IPR003663">
    <property type="entry name" value="Sugar/inositol_transpt"/>
</dbReference>
<dbReference type="InterPro" id="IPR036259">
    <property type="entry name" value="MFS_trans_sf"/>
</dbReference>
<comment type="caution">
    <text evidence="11">The sequence shown here is derived from an EMBL/GenBank/DDBJ whole genome shotgun (WGS) entry which is preliminary data.</text>
</comment>
<feature type="transmembrane region" description="Helical" evidence="8">
    <location>
        <begin position="101"/>
        <end position="119"/>
    </location>
</feature>
<dbReference type="GO" id="GO:0016020">
    <property type="term" value="C:membrane"/>
    <property type="evidence" value="ECO:0007669"/>
    <property type="project" value="UniProtKB-SubCell"/>
</dbReference>
<comment type="similarity">
    <text evidence="2">Belongs to the major facilitator superfamily. Sugar transporter (TC 2.A.1.1) family.</text>
</comment>
<gene>
    <name evidence="11" type="ORF">EHS25_008211</name>
</gene>
<evidence type="ECO:0000256" key="1">
    <source>
        <dbReference type="ARBA" id="ARBA00004141"/>
    </source>
</evidence>
<dbReference type="PROSITE" id="PS50850">
    <property type="entry name" value="MFS"/>
    <property type="match status" value="1"/>
</dbReference>
<evidence type="ECO:0000259" key="10">
    <source>
        <dbReference type="PROSITE" id="PS50850"/>
    </source>
</evidence>
<evidence type="ECO:0000256" key="5">
    <source>
        <dbReference type="ARBA" id="ARBA00022989"/>
    </source>
</evidence>
<keyword evidence="12" id="KW-1185">Reference proteome</keyword>
<feature type="transmembrane region" description="Helical" evidence="8">
    <location>
        <begin position="318"/>
        <end position="338"/>
    </location>
</feature>
<keyword evidence="3" id="KW-0813">Transport</keyword>
<evidence type="ECO:0000256" key="9">
    <source>
        <dbReference type="SAM" id="SignalP"/>
    </source>
</evidence>
<dbReference type="SUPFAM" id="SSF103473">
    <property type="entry name" value="MFS general substrate transporter"/>
    <property type="match status" value="1"/>
</dbReference>
<dbReference type="PANTHER" id="PTHR23503">
    <property type="entry name" value="SOLUTE CARRIER FAMILY 2"/>
    <property type="match status" value="1"/>
</dbReference>
<feature type="transmembrane region" description="Helical" evidence="8">
    <location>
        <begin position="344"/>
        <end position="369"/>
    </location>
</feature>
<dbReference type="PANTHER" id="PTHR23503:SF8">
    <property type="entry name" value="FACILITATED GLUCOSE TRANSPORTER PROTEIN 1"/>
    <property type="match status" value="1"/>
</dbReference>
<dbReference type="AlphaFoldDB" id="A0A427YNV6"/>
<dbReference type="InterPro" id="IPR020846">
    <property type="entry name" value="MFS_dom"/>
</dbReference>
<feature type="transmembrane region" description="Helical" evidence="8">
    <location>
        <begin position="72"/>
        <end position="94"/>
    </location>
</feature>
<keyword evidence="5 8" id="KW-1133">Transmembrane helix</keyword>
<evidence type="ECO:0000256" key="8">
    <source>
        <dbReference type="SAM" id="Phobius"/>
    </source>
</evidence>
<feature type="transmembrane region" description="Helical" evidence="8">
    <location>
        <begin position="166"/>
        <end position="184"/>
    </location>
</feature>
<keyword evidence="6 8" id="KW-0472">Membrane</keyword>
<keyword evidence="9" id="KW-0732">Signal</keyword>
<feature type="transmembrane region" description="Helical" evidence="8">
    <location>
        <begin position="291"/>
        <end position="311"/>
    </location>
</feature>
<comment type="catalytic activity">
    <reaction evidence="7">
        <text>myo-inositol(out) + H(+)(out) = myo-inositol(in) + H(+)(in)</text>
        <dbReference type="Rhea" id="RHEA:60364"/>
        <dbReference type="ChEBI" id="CHEBI:15378"/>
        <dbReference type="ChEBI" id="CHEBI:17268"/>
    </reaction>
</comment>
<dbReference type="OrthoDB" id="4540492at2759"/>
<sequence>MSSPFTVRTALTALWCAVHTLQYGFHITALNGVQDAVTCSAPGTGGNGTHLVASPTSGIHLKPCVPMTPAQFGLVVAIFTLGGLTGSFSASAVTARGGRVWTLRTSALAVMIGSILVALSNSTTLMLIGRVITGLGCGLATVTCPLFIAEIAPVSMKKALGISNQLFIVIGMLLAQSLSFPFAHPYRWRWVLVASIALATLQLVGSAFVRQDQEHSPGEARGGDEETPLLSDAQEKPLSIGQLLTTTDPAVRRGFLVVIVTQLAQQLCGISPVMYFSTRILTPVFQGNSRYIALAIVMMKLPVTTLPAFLIERVGSKPILLFSSTIMSVAALLLAVGLNTDAQALSVIGILSFVAAFSVGLGPVTWVVLPEVMPKHAVTAAGSVGLAINWSTNFIMASRGSQVDGSGLTGNGEGNIFFIFSALCVVAFSATHISYKLRESV</sequence>
<evidence type="ECO:0000256" key="2">
    <source>
        <dbReference type="ARBA" id="ARBA00010992"/>
    </source>
</evidence>
<feature type="signal peptide" evidence="9">
    <location>
        <begin position="1"/>
        <end position="20"/>
    </location>
</feature>